<accession>T0ZYD6</accession>
<keyword evidence="4" id="KW-0418">Kinase</keyword>
<dbReference type="Gene3D" id="3.40.50.300">
    <property type="entry name" value="P-loop containing nucleotide triphosphate hydrolases"/>
    <property type="match status" value="1"/>
</dbReference>
<dbReference type="SMART" id="SM00490">
    <property type="entry name" value="HELICc"/>
    <property type="match status" value="1"/>
</dbReference>
<reference evidence="4" key="1">
    <citation type="submission" date="2013-08" db="EMBL/GenBank/DDBJ databases">
        <authorList>
            <person name="Mendez C."/>
            <person name="Richter M."/>
            <person name="Ferrer M."/>
            <person name="Sanchez J."/>
        </authorList>
    </citation>
    <scope>NUCLEOTIDE SEQUENCE</scope>
</reference>
<feature type="domain" description="Helicase C-terminal" evidence="3">
    <location>
        <begin position="289"/>
        <end position="439"/>
    </location>
</feature>
<dbReference type="Pfam" id="PF00271">
    <property type="entry name" value="Helicase_C"/>
    <property type="match status" value="1"/>
</dbReference>
<dbReference type="PROSITE" id="PS51194">
    <property type="entry name" value="HELICASE_CTER"/>
    <property type="match status" value="1"/>
</dbReference>
<dbReference type="PANTHER" id="PTHR10799">
    <property type="entry name" value="SNF2/RAD54 HELICASE FAMILY"/>
    <property type="match status" value="1"/>
</dbReference>
<name>T0ZYD6_9ZZZZ</name>
<dbReference type="CDD" id="cd17919">
    <property type="entry name" value="DEXHc_Snf"/>
    <property type="match status" value="1"/>
</dbReference>
<organism evidence="4">
    <name type="scientific">mine drainage metagenome</name>
    <dbReference type="NCBI Taxonomy" id="410659"/>
    <lineage>
        <taxon>unclassified sequences</taxon>
        <taxon>metagenomes</taxon>
        <taxon>ecological metagenomes</taxon>
    </lineage>
</organism>
<gene>
    <name evidence="4" type="ORF">B1B_10370</name>
</gene>
<dbReference type="InterPro" id="IPR014001">
    <property type="entry name" value="Helicase_ATP-bd"/>
</dbReference>
<dbReference type="CDD" id="cd18793">
    <property type="entry name" value="SF2_C_SNF"/>
    <property type="match status" value="1"/>
</dbReference>
<dbReference type="SMART" id="SM00487">
    <property type="entry name" value="DEXDc"/>
    <property type="match status" value="1"/>
</dbReference>
<keyword evidence="4" id="KW-0808">Transferase</keyword>
<feature type="domain" description="Helicase ATP-binding" evidence="2">
    <location>
        <begin position="33"/>
        <end position="194"/>
    </location>
</feature>
<dbReference type="SUPFAM" id="SSF52540">
    <property type="entry name" value="P-loop containing nucleoside triphosphate hydrolases"/>
    <property type="match status" value="2"/>
</dbReference>
<dbReference type="InterPro" id="IPR001650">
    <property type="entry name" value="Helicase_C-like"/>
</dbReference>
<dbReference type="InterPro" id="IPR000330">
    <property type="entry name" value="SNF2_N"/>
</dbReference>
<keyword evidence="4" id="KW-0723">Serine/threonine-protein kinase</keyword>
<evidence type="ECO:0000259" key="3">
    <source>
        <dbReference type="PROSITE" id="PS51194"/>
    </source>
</evidence>
<dbReference type="Pfam" id="PF00176">
    <property type="entry name" value="SNF2-rel_dom"/>
    <property type="match status" value="1"/>
</dbReference>
<evidence type="ECO:0000259" key="2">
    <source>
        <dbReference type="PROSITE" id="PS51192"/>
    </source>
</evidence>
<evidence type="ECO:0000256" key="1">
    <source>
        <dbReference type="ARBA" id="ARBA00022801"/>
    </source>
</evidence>
<dbReference type="EMBL" id="AUZY01006794">
    <property type="protein sequence ID" value="EQD53221.1"/>
    <property type="molecule type" value="Genomic_DNA"/>
</dbReference>
<evidence type="ECO:0000313" key="4">
    <source>
        <dbReference type="EMBL" id="EQD53221.1"/>
    </source>
</evidence>
<dbReference type="GO" id="GO:0004674">
    <property type="term" value="F:protein serine/threonine kinase activity"/>
    <property type="evidence" value="ECO:0007669"/>
    <property type="project" value="UniProtKB-KW"/>
</dbReference>
<proteinExistence type="predicted"/>
<dbReference type="Gene3D" id="3.40.50.10810">
    <property type="entry name" value="Tandem AAA-ATPase domain"/>
    <property type="match status" value="1"/>
</dbReference>
<dbReference type="GO" id="GO:0016787">
    <property type="term" value="F:hydrolase activity"/>
    <property type="evidence" value="ECO:0007669"/>
    <property type="project" value="UniProtKB-KW"/>
</dbReference>
<keyword evidence="1" id="KW-0378">Hydrolase</keyword>
<sequence>MATNVEDLAQLRHLAERQLGVPSTLHRYQWDGVAFLYRSRAALLADEMGLGKTVQTAVALALLLQARNGISRALIVAPASLTVNWMQELATWAPSITALRVLGDARAREAYYLLPIPVLVASYEQIRFDALDRIPANAFDVVVLDEAQRIKNRQSATAVACRLLPRCRAWALSATPLENAETDVASILNFLDGSLGARLSKRLMTDELESRMLRRRKSEVRAELPPIILQDLELPLSDQQRDLYDELWFDRTNALREGGAEDVGAAMLALITRLKILCNFDKVSGASSKLDALRAFVEGAGNTARILVFSQFVETLQWISLRLQLAHDLLTGSMPIDARYKAITEFNEGPAPRALLISLRAGGLGLNLGDATHVVLYDRWWNPAVEMQAIYRAHRFDRDAPLHVVRLLVEDTIEERIAEILGRKERLFGEVVESVETGSYQFTREELMQILELIPEDFPRASTQKEV</sequence>
<dbReference type="AlphaFoldDB" id="T0ZYD6"/>
<protein>
    <submittedName>
        <fullName evidence="4">Non-specific serine/threonine protein kinase</fullName>
    </submittedName>
</protein>
<dbReference type="InterPro" id="IPR049730">
    <property type="entry name" value="SNF2/RAD54-like_C"/>
</dbReference>
<reference evidence="4" key="2">
    <citation type="journal article" date="2014" name="ISME J.">
        <title>Microbial stratification in low pH oxic and suboxic macroscopic growths along an acid mine drainage.</title>
        <authorList>
            <person name="Mendez-Garcia C."/>
            <person name="Mesa V."/>
            <person name="Sprenger R.R."/>
            <person name="Richter M."/>
            <person name="Diez M.S."/>
            <person name="Solano J."/>
            <person name="Bargiela R."/>
            <person name="Golyshina O.V."/>
            <person name="Manteca A."/>
            <person name="Ramos J.L."/>
            <person name="Gallego J.R."/>
            <person name="Llorente I."/>
            <person name="Martins Dos Santos V.A."/>
            <person name="Jensen O.N."/>
            <person name="Pelaez A.I."/>
            <person name="Sanchez J."/>
            <person name="Ferrer M."/>
        </authorList>
    </citation>
    <scope>NUCLEOTIDE SEQUENCE</scope>
</reference>
<dbReference type="InterPro" id="IPR038718">
    <property type="entry name" value="SNF2-like_sf"/>
</dbReference>
<dbReference type="GO" id="GO:0005524">
    <property type="term" value="F:ATP binding"/>
    <property type="evidence" value="ECO:0007669"/>
    <property type="project" value="InterPro"/>
</dbReference>
<dbReference type="InterPro" id="IPR027417">
    <property type="entry name" value="P-loop_NTPase"/>
</dbReference>
<dbReference type="PROSITE" id="PS51192">
    <property type="entry name" value="HELICASE_ATP_BIND_1"/>
    <property type="match status" value="1"/>
</dbReference>
<comment type="caution">
    <text evidence="4">The sequence shown here is derived from an EMBL/GenBank/DDBJ whole genome shotgun (WGS) entry which is preliminary data.</text>
</comment>